<evidence type="ECO:0000259" key="2">
    <source>
        <dbReference type="Pfam" id="PF19200"/>
    </source>
</evidence>
<evidence type="ECO:0008006" key="5">
    <source>
        <dbReference type="Google" id="ProtNLM"/>
    </source>
</evidence>
<gene>
    <name evidence="3" type="ORF">CBF29_04435</name>
</gene>
<dbReference type="InterPro" id="IPR029000">
    <property type="entry name" value="Cyclophilin-like_dom_sf"/>
</dbReference>
<dbReference type="Proteomes" id="UP000287605">
    <property type="component" value="Unassembled WGS sequence"/>
</dbReference>
<dbReference type="Gene3D" id="3.20.20.70">
    <property type="entry name" value="Aldolase class I"/>
    <property type="match status" value="1"/>
</dbReference>
<dbReference type="AlphaFoldDB" id="A0A430AZP9"/>
<dbReference type="InterPro" id="IPR043797">
    <property type="entry name" value="MupG_N"/>
</dbReference>
<dbReference type="InterPro" id="IPR017853">
    <property type="entry name" value="GH"/>
</dbReference>
<feature type="domain" description="6-phospho-N-acetylmuramidase N-terminal" evidence="2">
    <location>
        <begin position="5"/>
        <end position="231"/>
    </location>
</feature>
<dbReference type="PANTHER" id="PTHR38435">
    <property type="match status" value="1"/>
</dbReference>
<dbReference type="InterPro" id="IPR013785">
    <property type="entry name" value="Aldolase_TIM"/>
</dbReference>
<dbReference type="Gene3D" id="2.40.100.10">
    <property type="entry name" value="Cyclophilin-like"/>
    <property type="match status" value="1"/>
</dbReference>
<evidence type="ECO:0000313" key="4">
    <source>
        <dbReference type="Proteomes" id="UP000287605"/>
    </source>
</evidence>
<comment type="caution">
    <text evidence="3">The sequence shown here is derived from an EMBL/GenBank/DDBJ whole genome shotgun (WGS) entry which is preliminary data.</text>
</comment>
<name>A0A430AZP9_9ENTE</name>
<dbReference type="InterPro" id="IPR008589">
    <property type="entry name" value="MupG"/>
</dbReference>
<dbReference type="EMBL" id="NGKA01000005">
    <property type="protein sequence ID" value="RSU13506.1"/>
    <property type="molecule type" value="Genomic_DNA"/>
</dbReference>
<protein>
    <recommendedName>
        <fullName evidence="5">Cell surface protein</fullName>
    </recommendedName>
</protein>
<dbReference type="Pfam" id="PF05913">
    <property type="entry name" value="MupG_C"/>
    <property type="match status" value="1"/>
</dbReference>
<dbReference type="Pfam" id="PF19200">
    <property type="entry name" value="MupG_N"/>
    <property type="match status" value="1"/>
</dbReference>
<dbReference type="PANTHER" id="PTHR38435:SF2">
    <property type="entry name" value="DUF871 DOMAIN-CONTAINING PROTEIN"/>
    <property type="match status" value="1"/>
</dbReference>
<keyword evidence="4" id="KW-1185">Reference proteome</keyword>
<dbReference type="OrthoDB" id="5809921at2"/>
<dbReference type="SUPFAM" id="SSF50891">
    <property type="entry name" value="Cyclophilin-like"/>
    <property type="match status" value="1"/>
</dbReference>
<proteinExistence type="predicted"/>
<sequence>MTYLFGISVYLQDMTEDYLKIASENGAKYVFTSLHIPEEDLSQATSKIKELLGYCEKFGMHLVPDVSPITFEKLEIDSGDFSALKQLGVKALRLDYGFDDLNTVKELQQDFEIMLNASVVSEDYINKCQAHGVAIEEIIGVHNFYPKTDTGLSLDSVIQTNRVFAKYNIPVITFVPGDKLKRFPLYEGLPTVEKHRSIHPYVAAVELIQTADTTGIMIGDSMVYDETMEWIHDYLHNNVLTLPVVLHPDYTYLFKEELRGRKDVSEQVVRLMTPRKQGISPENNGSRHKGDIIMQNDLAGRYAGELQFCKQDLSFSPQGNKIGFLHPELLGLLPYVTGNVNIKLVPLKGA</sequence>
<evidence type="ECO:0000313" key="3">
    <source>
        <dbReference type="EMBL" id="RSU13506.1"/>
    </source>
</evidence>
<accession>A0A430AZP9</accession>
<dbReference type="SUPFAM" id="SSF51445">
    <property type="entry name" value="(Trans)glycosidases"/>
    <property type="match status" value="1"/>
</dbReference>
<organism evidence="3 4">
    <name type="scientific">Vagococcus elongatus</name>
    <dbReference type="NCBI Taxonomy" id="180344"/>
    <lineage>
        <taxon>Bacteria</taxon>
        <taxon>Bacillati</taxon>
        <taxon>Bacillota</taxon>
        <taxon>Bacilli</taxon>
        <taxon>Lactobacillales</taxon>
        <taxon>Enterococcaceae</taxon>
        <taxon>Vagococcus</taxon>
    </lineage>
</organism>
<feature type="domain" description="6-phospho-N-acetylmuramidase C-terminal" evidence="1">
    <location>
        <begin position="252"/>
        <end position="344"/>
    </location>
</feature>
<reference evidence="3 4" key="1">
    <citation type="submission" date="2017-05" db="EMBL/GenBank/DDBJ databases">
        <title>Vagococcus spp. assemblies.</title>
        <authorList>
            <person name="Gulvik C.A."/>
        </authorList>
    </citation>
    <scope>NUCLEOTIDE SEQUENCE [LARGE SCALE GENOMIC DNA]</scope>
    <source>
        <strain evidence="3 4">CCUG 51432</strain>
    </source>
</reference>
<dbReference type="InterPro" id="IPR043894">
    <property type="entry name" value="MupG_C"/>
</dbReference>
<evidence type="ECO:0000259" key="1">
    <source>
        <dbReference type="Pfam" id="PF05913"/>
    </source>
</evidence>
<dbReference type="RefSeq" id="WP_126807784.1">
    <property type="nucleotide sequence ID" value="NZ_NGKA01000005.1"/>
</dbReference>